<feature type="transmembrane region" description="Helical" evidence="8">
    <location>
        <begin position="38"/>
        <end position="57"/>
    </location>
</feature>
<sequence>MQKISPLQLYMLFSQFLYSTTIGFYIRPLAQHAGFSAWISVALGLVLGLLLVYWSYRLAIRRPSQAFGQYGQSIVGKWIHYPLSIVMIFSFLLASAFVLRELEDLVAEFYLRDTPNWAIAALFGLCIFRAVRSGLGTIFIGAQGIFFISIITIVSVPLLVSHKLNMQMAVALWTNFDPPGIWNGALLMTALFGEMAIILFFFPSFAQADKTMKALGWAAVTSAIITLTVLLAIILLFGPDLTANLSVPTLEMIRYIKYGSFFENLDPLLIVFWLYSMFIKCSLFMYAAVIGLTHIFGLKDHKPLSSFMTAAMIIVSLVMVRTGMEVEHFLQHGEVAFLLFTELIPAVYLAVDSIRSARRA</sequence>
<keyword evidence="4" id="KW-0309">Germination</keyword>
<keyword evidence="7 8" id="KW-0472">Membrane</keyword>
<evidence type="ECO:0000256" key="4">
    <source>
        <dbReference type="ARBA" id="ARBA00022544"/>
    </source>
</evidence>
<dbReference type="GO" id="GO:0016020">
    <property type="term" value="C:membrane"/>
    <property type="evidence" value="ECO:0007669"/>
    <property type="project" value="UniProtKB-SubCell"/>
</dbReference>
<reference evidence="9 10" key="1">
    <citation type="journal article" date="2009" name="Int. J. Syst. Evol. Microbiol.">
        <title>Paenibacillus contaminans sp. nov., isolated from a contaminated laboratory plate.</title>
        <authorList>
            <person name="Chou J.H."/>
            <person name="Lee J.H."/>
            <person name="Lin M.C."/>
            <person name="Chang P.S."/>
            <person name="Arun A.B."/>
            <person name="Young C.C."/>
            <person name="Chen W.M."/>
        </authorList>
    </citation>
    <scope>NUCLEOTIDE SEQUENCE [LARGE SCALE GENOMIC DNA]</scope>
    <source>
        <strain evidence="9 10">CKOBP-6</strain>
    </source>
</reference>
<feature type="transmembrane region" description="Helical" evidence="8">
    <location>
        <begin position="270"/>
        <end position="292"/>
    </location>
</feature>
<feature type="transmembrane region" description="Helical" evidence="8">
    <location>
        <begin position="214"/>
        <end position="237"/>
    </location>
</feature>
<feature type="transmembrane region" description="Helical" evidence="8">
    <location>
        <begin position="304"/>
        <end position="323"/>
    </location>
</feature>
<dbReference type="PANTHER" id="PTHR34975">
    <property type="entry name" value="SPORE GERMINATION PROTEIN A2"/>
    <property type="match status" value="1"/>
</dbReference>
<evidence type="ECO:0000256" key="2">
    <source>
        <dbReference type="ARBA" id="ARBA00007998"/>
    </source>
</evidence>
<dbReference type="GO" id="GO:0009847">
    <property type="term" value="P:spore germination"/>
    <property type="evidence" value="ECO:0007669"/>
    <property type="project" value="InterPro"/>
</dbReference>
<feature type="transmembrane region" description="Helical" evidence="8">
    <location>
        <begin position="7"/>
        <end position="26"/>
    </location>
</feature>
<evidence type="ECO:0000256" key="7">
    <source>
        <dbReference type="ARBA" id="ARBA00023136"/>
    </source>
</evidence>
<gene>
    <name evidence="9" type="ORF">DQG23_12345</name>
</gene>
<keyword evidence="6 8" id="KW-1133">Transmembrane helix</keyword>
<dbReference type="AlphaFoldDB" id="A0A329MNK3"/>
<dbReference type="InterPro" id="IPR004761">
    <property type="entry name" value="Spore_GerAB"/>
</dbReference>
<proteinExistence type="inferred from homology"/>
<comment type="subcellular location">
    <subcellularLocation>
        <location evidence="1">Membrane</location>
        <topology evidence="1">Multi-pass membrane protein</topology>
    </subcellularLocation>
</comment>
<feature type="transmembrane region" description="Helical" evidence="8">
    <location>
        <begin position="180"/>
        <end position="202"/>
    </location>
</feature>
<keyword evidence="10" id="KW-1185">Reference proteome</keyword>
<dbReference type="OrthoDB" id="2663238at2"/>
<name>A0A329MNK3_9BACL</name>
<accession>A0A329MNK3</accession>
<dbReference type="RefSeq" id="WP_113031155.1">
    <property type="nucleotide sequence ID" value="NZ_QMFB01000006.1"/>
</dbReference>
<evidence type="ECO:0000256" key="5">
    <source>
        <dbReference type="ARBA" id="ARBA00022692"/>
    </source>
</evidence>
<evidence type="ECO:0000256" key="3">
    <source>
        <dbReference type="ARBA" id="ARBA00022448"/>
    </source>
</evidence>
<dbReference type="NCBIfam" id="TIGR00912">
    <property type="entry name" value="2A0309"/>
    <property type="match status" value="1"/>
</dbReference>
<comment type="caution">
    <text evidence="9">The sequence shown here is derived from an EMBL/GenBank/DDBJ whole genome shotgun (WGS) entry which is preliminary data.</text>
</comment>
<dbReference type="PANTHER" id="PTHR34975:SF2">
    <property type="entry name" value="SPORE GERMINATION PROTEIN A2"/>
    <property type="match status" value="1"/>
</dbReference>
<feature type="transmembrane region" description="Helical" evidence="8">
    <location>
        <begin position="138"/>
        <end position="160"/>
    </location>
</feature>
<dbReference type="Pfam" id="PF03845">
    <property type="entry name" value="Spore_permease"/>
    <property type="match status" value="1"/>
</dbReference>
<feature type="transmembrane region" description="Helical" evidence="8">
    <location>
        <begin position="114"/>
        <end position="131"/>
    </location>
</feature>
<dbReference type="Proteomes" id="UP000250369">
    <property type="component" value="Unassembled WGS sequence"/>
</dbReference>
<feature type="transmembrane region" description="Helical" evidence="8">
    <location>
        <begin position="335"/>
        <end position="351"/>
    </location>
</feature>
<organism evidence="9 10">
    <name type="scientific">Paenibacillus contaminans</name>
    <dbReference type="NCBI Taxonomy" id="450362"/>
    <lineage>
        <taxon>Bacteria</taxon>
        <taxon>Bacillati</taxon>
        <taxon>Bacillota</taxon>
        <taxon>Bacilli</taxon>
        <taxon>Bacillales</taxon>
        <taxon>Paenibacillaceae</taxon>
        <taxon>Paenibacillus</taxon>
    </lineage>
</organism>
<feature type="transmembrane region" description="Helical" evidence="8">
    <location>
        <begin position="78"/>
        <end position="99"/>
    </location>
</feature>
<protein>
    <submittedName>
        <fullName evidence="9">Spore gernimation protein</fullName>
    </submittedName>
</protein>
<keyword evidence="3" id="KW-0813">Transport</keyword>
<keyword evidence="5 8" id="KW-0812">Transmembrane</keyword>
<evidence type="ECO:0000256" key="1">
    <source>
        <dbReference type="ARBA" id="ARBA00004141"/>
    </source>
</evidence>
<evidence type="ECO:0000313" key="9">
    <source>
        <dbReference type="EMBL" id="RAV20876.1"/>
    </source>
</evidence>
<comment type="similarity">
    <text evidence="2">Belongs to the amino acid-polyamine-organocation (APC) superfamily. Spore germination protein (SGP) (TC 2.A.3.9) family.</text>
</comment>
<evidence type="ECO:0000313" key="10">
    <source>
        <dbReference type="Proteomes" id="UP000250369"/>
    </source>
</evidence>
<dbReference type="EMBL" id="QMFB01000006">
    <property type="protein sequence ID" value="RAV20876.1"/>
    <property type="molecule type" value="Genomic_DNA"/>
</dbReference>
<evidence type="ECO:0000256" key="8">
    <source>
        <dbReference type="SAM" id="Phobius"/>
    </source>
</evidence>
<evidence type="ECO:0000256" key="6">
    <source>
        <dbReference type="ARBA" id="ARBA00022989"/>
    </source>
</evidence>